<accession>A0A6S7FYS6</accession>
<feature type="region of interest" description="Disordered" evidence="1">
    <location>
        <begin position="387"/>
        <end position="408"/>
    </location>
</feature>
<feature type="region of interest" description="Disordered" evidence="1">
    <location>
        <begin position="295"/>
        <end position="314"/>
    </location>
</feature>
<feature type="compositionally biased region" description="Low complexity" evidence="1">
    <location>
        <begin position="1082"/>
        <end position="1100"/>
    </location>
</feature>
<feature type="region of interest" description="Disordered" evidence="1">
    <location>
        <begin position="118"/>
        <end position="168"/>
    </location>
</feature>
<reference evidence="2" key="1">
    <citation type="submission" date="2020-04" db="EMBL/GenBank/DDBJ databases">
        <authorList>
            <person name="Alioto T."/>
            <person name="Alioto T."/>
            <person name="Gomez Garrido J."/>
        </authorList>
    </citation>
    <scope>NUCLEOTIDE SEQUENCE</scope>
    <source>
        <strain evidence="2">A484AB</strain>
    </source>
</reference>
<sequence length="1151" mass="124241">MAAPKFLKKEPRVFIITRVSHAHAARSPLIVLAENRNSTTGADRVALNFRLEKWGNGILGKLENKSGLRLSTGKLRFPRKCSVGAAMDDGKCLLDVISDPQALKEFFRSTSQLAFVEGKVPPLTDKPDNKQGTTNNISRNDNVVFSTTNSQSSNNQPSQSISTSSAHINKQSTPLAHLSFLSNAGNAPGNFLGNKASSINNGVQTNTGTSNLTTASNSRSINLASNNHNLVTSGIQSVNNLGSTKPLTIGIPSSQPANVPLSFGFGDASKARNILSTSSVPLLTVAKPTVASAKQSVTQQSTPPRLVASPQAGLSATVRPQNLKSSPLPILRPKGIAPRPQNTLIPGAQNNSQITIQGNVLTQGPKTTPMKGQPQLVAIRPKIVIAQPNTSGSGLDGQTNSGNSTARPKQAVQNTFTLGGKGQPQLPKQILNTLTVPHLKQGMQNQAVGKSGLASLVQLQPKQIAPKPEQVSTAQIGKAKLTQDLQVQTALLQSLLAQGQFGVQTNAGQKDLKQGTNLGQDNSAQQQKLFVQQNQLKKLIQQNQLVQQALQVRQAQQQQQQLTQSQQAHTQQQQQHTQSHSQQQQQHTQQQQQNMALLQMKSPPLNTNNTTMPTQQVKLQVPSSQITLNAANLASQLKEAINTKQLQQFLEKNPIVAQQLKQLNMRQAGLAVNARQQGVSGNTVTVSSATPVKTVTQLQKPTATIAQVQKGTVNQLQTVTQLQKSTINLNQKPSLTIGQFQKPAVINQLAKPTANVNQLQKPAVSSITHLQKGVTTNITQIAKPAVIPNPKKVISIPSTGQVTQITTLSAGTNIQTSNQKPVTGTTQKVVIVQNANSMPTLTPGQPKVLLQTKEGRPILLSQEQFRQIQAQLASKNLSIQGKLVTAAPVTTTTATTVKPQVVVKTEATTPKVNQKVLPATAKTPSTKQEVTKNTKRPIKAVETEESKLIKRMKLTVQKDQNDVCFTDIHKPFKSQQDAITCLTPYHVYSEPIPNARMQHKANALLDKLALQLTHKSDKMINKYRQLLLSDMQRDVPSAEVVMVNRIYLADEKAALLKEKQTMLEEAKQMAKEARANLSQMKTNPNATPNSTDTTTTNQLSTDCTTIHPDTSEPIDISDDDSSPITSANSFLTHISNSRTDNNVVNRALEPG</sequence>
<comment type="caution">
    <text evidence="2">The sequence shown here is derived from an EMBL/GenBank/DDBJ whole genome shotgun (WGS) entry which is preliminary data.</text>
</comment>
<name>A0A6S7FYS6_PARCT</name>
<proteinExistence type="predicted"/>
<dbReference type="InterPro" id="IPR015671">
    <property type="entry name" value="GSCR1_dom"/>
</dbReference>
<feature type="region of interest" description="Disordered" evidence="1">
    <location>
        <begin position="1080"/>
        <end position="1100"/>
    </location>
</feature>
<dbReference type="Pfam" id="PF15249">
    <property type="entry name" value="GLTSCR1"/>
    <property type="match status" value="1"/>
</dbReference>
<evidence type="ECO:0000313" key="3">
    <source>
        <dbReference type="Proteomes" id="UP001152795"/>
    </source>
</evidence>
<evidence type="ECO:0000313" key="2">
    <source>
        <dbReference type="EMBL" id="CAB3981106.1"/>
    </source>
</evidence>
<gene>
    <name evidence="2" type="ORF">PACLA_8A016386</name>
</gene>
<dbReference type="EMBL" id="CACRXK020000353">
    <property type="protein sequence ID" value="CAB3981106.1"/>
    <property type="molecule type" value="Genomic_DNA"/>
</dbReference>
<feature type="region of interest" description="Disordered" evidence="1">
    <location>
        <begin position="570"/>
        <end position="594"/>
    </location>
</feature>
<protein>
    <submittedName>
        <fullName evidence="2">Uncharacterized protein</fullName>
    </submittedName>
</protein>
<organism evidence="2 3">
    <name type="scientific">Paramuricea clavata</name>
    <name type="common">Red gorgonian</name>
    <name type="synonym">Violescent sea-whip</name>
    <dbReference type="NCBI Taxonomy" id="317549"/>
    <lineage>
        <taxon>Eukaryota</taxon>
        <taxon>Metazoa</taxon>
        <taxon>Cnidaria</taxon>
        <taxon>Anthozoa</taxon>
        <taxon>Octocorallia</taxon>
        <taxon>Malacalcyonacea</taxon>
        <taxon>Plexauridae</taxon>
        <taxon>Paramuricea</taxon>
    </lineage>
</organism>
<keyword evidence="3" id="KW-1185">Reference proteome</keyword>
<feature type="region of interest" description="Disordered" evidence="1">
    <location>
        <begin position="1106"/>
        <end position="1125"/>
    </location>
</feature>
<evidence type="ECO:0000256" key="1">
    <source>
        <dbReference type="SAM" id="MobiDB-lite"/>
    </source>
</evidence>
<dbReference type="Proteomes" id="UP001152795">
    <property type="component" value="Unassembled WGS sequence"/>
</dbReference>
<feature type="compositionally biased region" description="Low complexity" evidence="1">
    <location>
        <begin position="146"/>
        <end position="165"/>
    </location>
</feature>
<dbReference type="OrthoDB" id="2556847at2759"/>
<dbReference type="AlphaFoldDB" id="A0A6S7FYS6"/>
<feature type="compositionally biased region" description="Polar residues" evidence="1">
    <location>
        <begin position="130"/>
        <end position="145"/>
    </location>
</feature>